<gene>
    <name evidence="1" type="ORF">AS594_35100</name>
</gene>
<dbReference type="AlphaFoldDB" id="A0A1E5PH48"/>
<protein>
    <submittedName>
        <fullName evidence="1">Uncharacterized protein</fullName>
    </submittedName>
</protein>
<evidence type="ECO:0000313" key="1">
    <source>
        <dbReference type="EMBL" id="OEJ28883.1"/>
    </source>
</evidence>
<proteinExistence type="predicted"/>
<keyword evidence="2" id="KW-1185">Reference proteome</keyword>
<evidence type="ECO:0000313" key="2">
    <source>
        <dbReference type="Proteomes" id="UP000095759"/>
    </source>
</evidence>
<dbReference type="EMBL" id="MEHJ01000001">
    <property type="protein sequence ID" value="OEJ28883.1"/>
    <property type="molecule type" value="Genomic_DNA"/>
</dbReference>
<name>A0A1E5PH48_9ACTN</name>
<reference evidence="1 2" key="1">
    <citation type="submission" date="2016-08" db="EMBL/GenBank/DDBJ databases">
        <title>Complete genome sequence of Streptomyces agglomeratus strain 6-3-2, a novel anti-MRSA actinomycete isolated from Wuli of Tebit, China.</title>
        <authorList>
            <person name="Chen X."/>
        </authorList>
    </citation>
    <scope>NUCLEOTIDE SEQUENCE [LARGE SCALE GENOMIC DNA]</scope>
    <source>
        <strain evidence="1 2">6-3-2</strain>
    </source>
</reference>
<comment type="caution">
    <text evidence="1">The sequence shown here is derived from an EMBL/GenBank/DDBJ whole genome shotgun (WGS) entry which is preliminary data.</text>
</comment>
<organism evidence="1 2">
    <name type="scientific">Streptomyces agglomeratus</name>
    <dbReference type="NCBI Taxonomy" id="285458"/>
    <lineage>
        <taxon>Bacteria</taxon>
        <taxon>Bacillati</taxon>
        <taxon>Actinomycetota</taxon>
        <taxon>Actinomycetes</taxon>
        <taxon>Kitasatosporales</taxon>
        <taxon>Streptomycetaceae</taxon>
        <taxon>Streptomyces</taxon>
    </lineage>
</organism>
<dbReference type="RefSeq" id="WP_069774498.1">
    <property type="nucleotide sequence ID" value="NZ_MEHI01000001.1"/>
</dbReference>
<dbReference type="Proteomes" id="UP000095759">
    <property type="component" value="Unassembled WGS sequence"/>
</dbReference>
<sequence>MREHGKALHAQFKQLADAEDSDDLAHLADALTAAAANHDAQANVYDQLVTAEPSLSDEHRNQAEKQRANACEARKFVVLVTSKATSAGTRKS</sequence>
<accession>A0A1E5PH48</accession>